<feature type="coiled-coil region" evidence="1">
    <location>
        <begin position="676"/>
        <end position="724"/>
    </location>
</feature>
<feature type="coiled-coil region" evidence="1">
    <location>
        <begin position="239"/>
        <end position="266"/>
    </location>
</feature>
<feature type="compositionally biased region" description="Basic and acidic residues" evidence="2">
    <location>
        <begin position="13"/>
        <end position="24"/>
    </location>
</feature>
<evidence type="ECO:0000313" key="4">
    <source>
        <dbReference type="RefSeq" id="XP_011500878.1"/>
    </source>
</evidence>
<feature type="coiled-coil region" evidence="1">
    <location>
        <begin position="309"/>
        <end position="459"/>
    </location>
</feature>
<dbReference type="KEGG" id="csol:105364596"/>
<keyword evidence="1" id="KW-0175">Coiled coil</keyword>
<dbReference type="AlphaFoldDB" id="A0AAJ7DYB2"/>
<accession>A0AAJ7DYB2</accession>
<dbReference type="Proteomes" id="UP000695007">
    <property type="component" value="Unplaced"/>
</dbReference>
<dbReference type="RefSeq" id="XP_011500878.1">
    <property type="nucleotide sequence ID" value="XM_011502576.1"/>
</dbReference>
<evidence type="ECO:0000256" key="1">
    <source>
        <dbReference type="SAM" id="Coils"/>
    </source>
</evidence>
<name>A0AAJ7DYB2_9HYME</name>
<dbReference type="GeneID" id="105364596"/>
<evidence type="ECO:0000256" key="2">
    <source>
        <dbReference type="SAM" id="MobiDB-lite"/>
    </source>
</evidence>
<feature type="coiled-coil region" evidence="1">
    <location>
        <begin position="483"/>
        <end position="627"/>
    </location>
</feature>
<proteinExistence type="predicted"/>
<gene>
    <name evidence="4" type="primary">LOC105364596</name>
</gene>
<keyword evidence="3" id="KW-1185">Reference proteome</keyword>
<feature type="region of interest" description="Disordered" evidence="2">
    <location>
        <begin position="1"/>
        <end position="24"/>
    </location>
</feature>
<sequence>MSIPSTRLANSDAAKDGLKVSDKPNKVIRKSLSGAAVKSKIPKQGKSIIPVACKETNNEVSVTSENAEEKLSAPPSRPVSKSQEKPPTVIIRPRANISAGSENNEKRVLENKFNQKKNRYVTLARDIEDKQKLSITSFKELYRLREKILSLGGKDPGHLDDLNPLGTWFVNIKNGNRVLENVGSTDDKLVTQFETNLSAIAESSLALCNEVLNKRKDIVIWLTNFEREFWDDPSPLTCKEEMIHQCKSYEDENVEFEKKLDSIRQEQLLQIKELVLRMGFLWQECQIYRQDNDNGDNSSPQNMNYEEHLKELRLEKDKSLKIRVKLREQENAIANSEKKLRQAQENIQRLEIQLKQKDANVECKAKELAKFQKTHETVIGKSEKQKETLESRLIKLKEEVECKENEVKNIENDYKQKIENMEFNLNEEYKQRQELECQFNDFKIRYAKLEEKCKELLEIPGKKKEVILDNHHTEYEIQLFTDLKKTQTILAEKEKIIQKLQIERNEIIETVNETDQENNTSNKKLTAEVLKKSNEIQTLKGQFTQLQKNYKKLQQKEEQLEDKLLDMSKMQSQMKDGNRNVYNTQIMQLQQQVSDLRSNLADVNIQNKDLEKTCMQLQLKNEHYERYMRNQDKDCRVRKEMQQLLEHNEDGYIENFDQNTFSPINNEEFKQLYATLESKEMQIIKLEKLVKQMEKQEEHSQLQRTRLENRIAKLEVALKEGQQAHRSSESKRKCMSRLCPIENRKADVCEYIQLYSPRANRGFSFL</sequence>
<feature type="region of interest" description="Disordered" evidence="2">
    <location>
        <begin position="58"/>
        <end position="89"/>
    </location>
</feature>
<organism evidence="3 4">
    <name type="scientific">Ceratosolen solmsi marchali</name>
    <dbReference type="NCBI Taxonomy" id="326594"/>
    <lineage>
        <taxon>Eukaryota</taxon>
        <taxon>Metazoa</taxon>
        <taxon>Ecdysozoa</taxon>
        <taxon>Arthropoda</taxon>
        <taxon>Hexapoda</taxon>
        <taxon>Insecta</taxon>
        <taxon>Pterygota</taxon>
        <taxon>Neoptera</taxon>
        <taxon>Endopterygota</taxon>
        <taxon>Hymenoptera</taxon>
        <taxon>Apocrita</taxon>
        <taxon>Proctotrupomorpha</taxon>
        <taxon>Chalcidoidea</taxon>
        <taxon>Agaonidae</taxon>
        <taxon>Agaoninae</taxon>
        <taxon>Ceratosolen</taxon>
    </lineage>
</organism>
<protein>
    <submittedName>
        <fullName evidence="4">Leucine-rich repeat-containing protein DDB_G0290503</fullName>
    </submittedName>
</protein>
<reference evidence="4" key="1">
    <citation type="submission" date="2025-08" db="UniProtKB">
        <authorList>
            <consortium name="RefSeq"/>
        </authorList>
    </citation>
    <scope>IDENTIFICATION</scope>
</reference>
<evidence type="ECO:0000313" key="3">
    <source>
        <dbReference type="Proteomes" id="UP000695007"/>
    </source>
</evidence>